<feature type="transmembrane region" description="Helical" evidence="1">
    <location>
        <begin position="95"/>
        <end position="117"/>
    </location>
</feature>
<accession>C3NJG9</accession>
<dbReference type="AlphaFoldDB" id="C3NJG9"/>
<dbReference type="REBASE" id="20779">
    <property type="entry name" value="SisYNORF2183P"/>
</dbReference>
<reference evidence="2 3" key="1">
    <citation type="journal article" date="2009" name="Proc. Natl. Acad. Sci. U.S.A.">
        <title>Biogeography of the Sulfolobus islandicus pan-genome.</title>
        <authorList>
            <person name="Reno M.L."/>
            <person name="Held N.L."/>
            <person name="Fields C.J."/>
            <person name="Burke P.V."/>
            <person name="Whitaker R.J."/>
        </authorList>
    </citation>
    <scope>NUCLEOTIDE SEQUENCE [LARGE SCALE GENOMIC DNA]</scope>
    <source>
        <strain evidence="3">Y.N.15.51 / Yellowstone #2</strain>
    </source>
</reference>
<dbReference type="GeneID" id="7809884"/>
<gene>
    <name evidence="2" type="ordered locus">YN1551_2182</name>
</gene>
<keyword evidence="1" id="KW-0812">Transmembrane</keyword>
<evidence type="ECO:0000256" key="1">
    <source>
        <dbReference type="SAM" id="Phobius"/>
    </source>
</evidence>
<proteinExistence type="predicted"/>
<sequence>MIHLCGTIEGIKYKPKFLLPVLQTYYDLSEGIKHSSSFVYKRSGNEFAVSWWVSPKRTRSYPYARVYNTLQFSKGKIVTIIPIMKDEGVDGDRDFIQWDTVALMSLLGVYVIIGYYVKASKNPKYKNKVTSQEFDYEYLEKKFDELSNYRSDALHWNMNELSNLKQIGEKALESYKRISSETKVTFHDLASARKRIEKVMSDVEAFKNFSRTLSLKAQYRESITRQPKERTYGNKGTIDIKNYLGGFYHFTVDEVFFNSKKNKVCLIEAKNTKNSALPSEDDIKDGLLKMILYTNLKDLYYISEKQEKIKVNDFTPMLRLTTEKEVNMSNKDYTILKSLLEEAKENHFEILFNNKKINNFINNNLELIDFIC</sequence>
<keyword evidence="1" id="KW-0472">Membrane</keyword>
<keyword evidence="1" id="KW-1133">Transmembrane helix</keyword>
<dbReference type="Proteomes" id="UP000006818">
    <property type="component" value="Chromosome"/>
</dbReference>
<dbReference type="HOGENOM" id="CLU_730772_0_0_2"/>
<name>C3NJG9_SACI1</name>
<evidence type="ECO:0000313" key="2">
    <source>
        <dbReference type="EMBL" id="ACP49186.1"/>
    </source>
</evidence>
<organism evidence="2 3">
    <name type="scientific">Saccharolobus islandicus (strain Y.N.15.51 / Yellowstone #2)</name>
    <name type="common">Sulfolobus islandicus</name>
    <dbReference type="NCBI Taxonomy" id="419942"/>
    <lineage>
        <taxon>Archaea</taxon>
        <taxon>Thermoproteota</taxon>
        <taxon>Thermoprotei</taxon>
        <taxon>Sulfolobales</taxon>
        <taxon>Sulfolobaceae</taxon>
        <taxon>Saccharolobus</taxon>
    </lineage>
</organism>
<evidence type="ECO:0000313" key="3">
    <source>
        <dbReference type="Proteomes" id="UP000006818"/>
    </source>
</evidence>
<protein>
    <submittedName>
        <fullName evidence="2">Uncharacterized protein</fullName>
    </submittedName>
</protein>
<dbReference type="KEGG" id="sin:YN1551_2182"/>
<dbReference type="RefSeq" id="WP_012717780.1">
    <property type="nucleotide sequence ID" value="NC_012623.1"/>
</dbReference>
<dbReference type="EMBL" id="CP001404">
    <property type="protein sequence ID" value="ACP49186.1"/>
    <property type="molecule type" value="Genomic_DNA"/>
</dbReference>